<feature type="compositionally biased region" description="Polar residues" evidence="1">
    <location>
        <begin position="60"/>
        <end position="69"/>
    </location>
</feature>
<sequence>MKLPPLSRCSNSKRLRTQLEDLAEDGDMPLGRSPLARSSFGRDENTPPEDHVMTSPEAHSPSNRRTTALGSKYSAGPQTTPEEFARKLSSLTANNFANVGYDGLRPRSTLIDYFKCNRAGVPSASRLKPVTALAKRTQLVKDEATLPEYRPQPVIKLRNRGFGAQLLLREQGSTSRPGRERLEYPAFGEF</sequence>
<reference evidence="3" key="1">
    <citation type="journal article" date="2012" name="Nat. Genet.">
        <title>Lifestyle transitions in plant pathogenic Colletotrichum fungi deciphered by genome and transcriptome analyses.</title>
        <authorList>
            <person name="O'Connell R.J."/>
            <person name="Thon M.R."/>
            <person name="Hacquard S."/>
            <person name="Amyotte S.G."/>
            <person name="Kleemann J."/>
            <person name="Torres M.F."/>
            <person name="Damm U."/>
            <person name="Buiate E.A."/>
            <person name="Epstein L."/>
            <person name="Alkan N."/>
            <person name="Altmueller J."/>
            <person name="Alvarado-Balderrama L."/>
            <person name="Bauser C.A."/>
            <person name="Becker C."/>
            <person name="Birren B.W."/>
            <person name="Chen Z."/>
            <person name="Choi J."/>
            <person name="Crouch J.A."/>
            <person name="Duvick J.P."/>
            <person name="Farman M.A."/>
            <person name="Gan P."/>
            <person name="Heiman D."/>
            <person name="Henrissat B."/>
            <person name="Howard R.J."/>
            <person name="Kabbage M."/>
            <person name="Koch C."/>
            <person name="Kracher B."/>
            <person name="Kubo Y."/>
            <person name="Law A.D."/>
            <person name="Lebrun M.-H."/>
            <person name="Lee Y.-H."/>
            <person name="Miyara I."/>
            <person name="Moore N."/>
            <person name="Neumann U."/>
            <person name="Nordstroem K."/>
            <person name="Panaccione D.G."/>
            <person name="Panstruga R."/>
            <person name="Place M."/>
            <person name="Proctor R.H."/>
            <person name="Prusky D."/>
            <person name="Rech G."/>
            <person name="Reinhardt R."/>
            <person name="Rollins J.A."/>
            <person name="Rounsley S."/>
            <person name="Schardl C.L."/>
            <person name="Schwartz D.C."/>
            <person name="Shenoy N."/>
            <person name="Shirasu K."/>
            <person name="Sikhakolli U.R."/>
            <person name="Stueber K."/>
            <person name="Sukno S.A."/>
            <person name="Sweigard J.A."/>
            <person name="Takano Y."/>
            <person name="Takahara H."/>
            <person name="Trail F."/>
            <person name="van der Does H.C."/>
            <person name="Voll L.M."/>
            <person name="Will I."/>
            <person name="Young S."/>
            <person name="Zeng Q."/>
            <person name="Zhang J."/>
            <person name="Zhou S."/>
            <person name="Dickman M.B."/>
            <person name="Schulze-Lefert P."/>
            <person name="Ver Loren van Themaat E."/>
            <person name="Ma L.-J."/>
            <person name="Vaillancourt L.J."/>
        </authorList>
    </citation>
    <scope>NUCLEOTIDE SEQUENCE [LARGE SCALE GENOMIC DNA]</scope>
    <source>
        <strain evidence="3">IMI 349063</strain>
    </source>
</reference>
<feature type="compositionally biased region" description="Basic and acidic residues" evidence="1">
    <location>
        <begin position="40"/>
        <end position="52"/>
    </location>
</feature>
<feature type="region of interest" description="Disordered" evidence="1">
    <location>
        <begin position="1"/>
        <end position="80"/>
    </location>
</feature>
<dbReference type="AlphaFoldDB" id="H1V867"/>
<proteinExistence type="predicted"/>
<dbReference type="VEuPathDB" id="FungiDB:CH63R_04373"/>
<dbReference type="eggNOG" id="KOG0321">
    <property type="taxonomic scope" value="Eukaryota"/>
</dbReference>
<evidence type="ECO:0000313" key="2">
    <source>
        <dbReference type="EMBL" id="CCF36419.1"/>
    </source>
</evidence>
<name>H1V867_COLHI</name>
<gene>
    <name evidence="2" type="ORF">CH063_07995</name>
</gene>
<evidence type="ECO:0000256" key="1">
    <source>
        <dbReference type="SAM" id="MobiDB-lite"/>
    </source>
</evidence>
<organism evidence="2 3">
    <name type="scientific">Colletotrichum higginsianum (strain IMI 349063)</name>
    <name type="common">Crucifer anthracnose fungus</name>
    <dbReference type="NCBI Taxonomy" id="759273"/>
    <lineage>
        <taxon>Eukaryota</taxon>
        <taxon>Fungi</taxon>
        <taxon>Dikarya</taxon>
        <taxon>Ascomycota</taxon>
        <taxon>Pezizomycotina</taxon>
        <taxon>Sordariomycetes</taxon>
        <taxon>Hypocreomycetidae</taxon>
        <taxon>Glomerellales</taxon>
        <taxon>Glomerellaceae</taxon>
        <taxon>Colletotrichum</taxon>
        <taxon>Colletotrichum destructivum species complex</taxon>
    </lineage>
</organism>
<evidence type="ECO:0000313" key="3">
    <source>
        <dbReference type="Proteomes" id="UP000007174"/>
    </source>
</evidence>
<dbReference type="Proteomes" id="UP000007174">
    <property type="component" value="Unassembled WGS sequence"/>
</dbReference>
<protein>
    <submittedName>
        <fullName evidence="2">Uncharacterized protein</fullName>
    </submittedName>
</protein>
<dbReference type="HOGENOM" id="CLU_1427891_0_0_1"/>
<accession>H1V867</accession>
<dbReference type="STRING" id="759273.H1V867"/>
<dbReference type="EMBL" id="CACQ02001970">
    <property type="protein sequence ID" value="CCF36419.1"/>
    <property type="molecule type" value="Genomic_DNA"/>
</dbReference>